<keyword evidence="1" id="KW-0472">Membrane</keyword>
<keyword evidence="1" id="KW-0812">Transmembrane</keyword>
<keyword evidence="1" id="KW-1133">Transmembrane helix</keyword>
<feature type="transmembrane region" description="Helical" evidence="1">
    <location>
        <begin position="61"/>
        <end position="88"/>
    </location>
</feature>
<proteinExistence type="predicted"/>
<sequence>MSFVSEMPDTPNDAPKTFMESDDRDILIEKMRANINLMSRLMAETEKEGQKKKKNPRGSGYFIDGTVLSTVFSVVLLSIISVSVYAFYNLFIAILKKFPSRHTEL</sequence>
<evidence type="ECO:0000313" key="2">
    <source>
        <dbReference type="EMBL" id="JAS26011.1"/>
    </source>
</evidence>
<accession>A0A1B6DJZ9</accession>
<reference evidence="2" key="1">
    <citation type="submission" date="2015-12" db="EMBL/GenBank/DDBJ databases">
        <title>De novo transcriptome assembly of four potential Pierce s Disease insect vectors from Arizona vineyards.</title>
        <authorList>
            <person name="Tassone E.E."/>
        </authorList>
    </citation>
    <scope>NUCLEOTIDE SEQUENCE</scope>
</reference>
<name>A0A1B6DJZ9_9HEMI</name>
<gene>
    <name evidence="2" type="ORF">g.8573</name>
</gene>
<dbReference type="AlphaFoldDB" id="A0A1B6DJZ9"/>
<evidence type="ECO:0000256" key="1">
    <source>
        <dbReference type="SAM" id="Phobius"/>
    </source>
</evidence>
<protein>
    <submittedName>
        <fullName evidence="2">Uncharacterized protein</fullName>
    </submittedName>
</protein>
<dbReference type="EMBL" id="GEDC01011287">
    <property type="protein sequence ID" value="JAS26011.1"/>
    <property type="molecule type" value="Transcribed_RNA"/>
</dbReference>
<organism evidence="2">
    <name type="scientific">Clastoptera arizonana</name>
    <name type="common">Arizona spittle bug</name>
    <dbReference type="NCBI Taxonomy" id="38151"/>
    <lineage>
        <taxon>Eukaryota</taxon>
        <taxon>Metazoa</taxon>
        <taxon>Ecdysozoa</taxon>
        <taxon>Arthropoda</taxon>
        <taxon>Hexapoda</taxon>
        <taxon>Insecta</taxon>
        <taxon>Pterygota</taxon>
        <taxon>Neoptera</taxon>
        <taxon>Paraneoptera</taxon>
        <taxon>Hemiptera</taxon>
        <taxon>Auchenorrhyncha</taxon>
        <taxon>Cercopoidea</taxon>
        <taxon>Clastopteridae</taxon>
        <taxon>Clastoptera</taxon>
    </lineage>
</organism>